<dbReference type="InterPro" id="IPR053181">
    <property type="entry name" value="EcdB-like_regulator"/>
</dbReference>
<dbReference type="SMART" id="SM00066">
    <property type="entry name" value="GAL4"/>
    <property type="match status" value="1"/>
</dbReference>
<name>A0AAV9W7K6_9PEZI</name>
<dbReference type="Gene3D" id="4.10.240.10">
    <property type="entry name" value="Zn(2)-C6 fungal-type DNA-binding domain"/>
    <property type="match status" value="1"/>
</dbReference>
<dbReference type="PROSITE" id="PS50048">
    <property type="entry name" value="ZN2_CY6_FUNGAL_2"/>
    <property type="match status" value="1"/>
</dbReference>
<comment type="caution">
    <text evidence="4">The sequence shown here is derived from an EMBL/GenBank/DDBJ whole genome shotgun (WGS) entry which is preliminary data.</text>
</comment>
<accession>A0AAV9W7K6</accession>
<evidence type="ECO:0000259" key="3">
    <source>
        <dbReference type="PROSITE" id="PS50048"/>
    </source>
</evidence>
<keyword evidence="1" id="KW-0539">Nucleus</keyword>
<evidence type="ECO:0000256" key="1">
    <source>
        <dbReference type="ARBA" id="ARBA00023242"/>
    </source>
</evidence>
<dbReference type="PROSITE" id="PS00463">
    <property type="entry name" value="ZN2_CY6_FUNGAL_1"/>
    <property type="match status" value="1"/>
</dbReference>
<dbReference type="CDD" id="cd12148">
    <property type="entry name" value="fungal_TF_MHR"/>
    <property type="match status" value="1"/>
</dbReference>
<protein>
    <recommendedName>
        <fullName evidence="3">Zn(2)-C6 fungal-type domain-containing protein</fullName>
    </recommendedName>
</protein>
<proteinExistence type="predicted"/>
<dbReference type="GO" id="GO:0000981">
    <property type="term" value="F:DNA-binding transcription factor activity, RNA polymerase II-specific"/>
    <property type="evidence" value="ECO:0007669"/>
    <property type="project" value="InterPro"/>
</dbReference>
<dbReference type="EMBL" id="JAVHJL010000007">
    <property type="protein sequence ID" value="KAK6500397.1"/>
    <property type="molecule type" value="Genomic_DNA"/>
</dbReference>
<evidence type="ECO:0000313" key="5">
    <source>
        <dbReference type="Proteomes" id="UP001370758"/>
    </source>
</evidence>
<evidence type="ECO:0000256" key="2">
    <source>
        <dbReference type="SAM" id="MobiDB-lite"/>
    </source>
</evidence>
<sequence length="686" mass="77757">MSEQDHPIAAPGPRKRPAPRGTAAYPRKRAIKACQVCRARRTKCDNLKPSCSFCLKVGAKCIQSPTDLSSFDPASLRILERLDDLEQLLRGKPAISPNIESRESGNRQTTYSPISRTANESIDSISEAESDGVSSKLIPGSVEEVLAWPEFTSESETPPSMMYFFQNFQSDTSTDGFSPSHVSELEPQSAKVLLDRFFTHTHVKNPVLDEVHTRQLVSRLALHGIDWSPQSCLALLVCALGSLAAPITGNEEIGYGVTPSSHQYQTAQSFFQAAQKRLGICLTNSDIISTQCLFLSGVYMITIFRPIEAWRLFLQALSNCQTLDFLTRENPNRTTNAPYNTASPSTPHTILTTTSTDSQTRYGNQTLEQAIYWSAWKSEMEMRSELQPQDFKLPSYQKLSYPPFLPSPPNISDQDPSIDGLTQSEQRGWFFYLSEISLRRLVSRIKREIIAFEGLSKEGADTLSVLSRSIEEYELQAKAWYDALPEAVRFDESPVTDDICKFVLRGHYNNLFEMIYWPFVDAAIHYGSQGKVPDPPPSKEEATEEEKRFPDLAFKGLQKHVERIRNDRCGYRHRHHGTLPMMRSSTRSALVLMAASFMLAEKEEGIAGSNFDWRFAGLTMPDGWQEAAYEVMEMNRYWRDEAADARWRIDILERAFQRTQDMNNTEVEADRGDICSMSECYRYCNR</sequence>
<organism evidence="4 5">
    <name type="scientific">Arthrobotrys musiformis</name>
    <dbReference type="NCBI Taxonomy" id="47236"/>
    <lineage>
        <taxon>Eukaryota</taxon>
        <taxon>Fungi</taxon>
        <taxon>Dikarya</taxon>
        <taxon>Ascomycota</taxon>
        <taxon>Pezizomycotina</taxon>
        <taxon>Orbiliomycetes</taxon>
        <taxon>Orbiliales</taxon>
        <taxon>Orbiliaceae</taxon>
        <taxon>Arthrobotrys</taxon>
    </lineage>
</organism>
<dbReference type="InterPro" id="IPR001138">
    <property type="entry name" value="Zn2Cys6_DnaBD"/>
</dbReference>
<dbReference type="GO" id="GO:0008270">
    <property type="term" value="F:zinc ion binding"/>
    <property type="evidence" value="ECO:0007669"/>
    <property type="project" value="InterPro"/>
</dbReference>
<keyword evidence="5" id="KW-1185">Reference proteome</keyword>
<feature type="region of interest" description="Disordered" evidence="2">
    <location>
        <begin position="93"/>
        <end position="126"/>
    </location>
</feature>
<feature type="compositionally biased region" description="Polar residues" evidence="2">
    <location>
        <begin position="106"/>
        <end position="119"/>
    </location>
</feature>
<dbReference type="Proteomes" id="UP001370758">
    <property type="component" value="Unassembled WGS sequence"/>
</dbReference>
<evidence type="ECO:0000313" key="4">
    <source>
        <dbReference type="EMBL" id="KAK6500397.1"/>
    </source>
</evidence>
<feature type="domain" description="Zn(2)-C6 fungal-type" evidence="3">
    <location>
        <begin position="33"/>
        <end position="63"/>
    </location>
</feature>
<dbReference type="CDD" id="cd00067">
    <property type="entry name" value="GAL4"/>
    <property type="match status" value="1"/>
</dbReference>
<dbReference type="PANTHER" id="PTHR47785">
    <property type="entry name" value="ZN(II)2CYS6 TRANSCRIPTION FACTOR (EUROFUNG)-RELATED-RELATED"/>
    <property type="match status" value="1"/>
</dbReference>
<feature type="region of interest" description="Disordered" evidence="2">
    <location>
        <begin position="1"/>
        <end position="25"/>
    </location>
</feature>
<gene>
    <name evidence="4" type="ORF">TWF481_010741</name>
</gene>
<dbReference type="InterPro" id="IPR036864">
    <property type="entry name" value="Zn2-C6_fun-type_DNA-bd_sf"/>
</dbReference>
<reference evidence="4 5" key="1">
    <citation type="submission" date="2023-08" db="EMBL/GenBank/DDBJ databases">
        <authorList>
            <person name="Palmer J.M."/>
        </authorList>
    </citation>
    <scope>NUCLEOTIDE SEQUENCE [LARGE SCALE GENOMIC DNA]</scope>
    <source>
        <strain evidence="4 5">TWF481</strain>
    </source>
</reference>
<dbReference type="AlphaFoldDB" id="A0AAV9W7K6"/>
<dbReference type="PANTHER" id="PTHR47785:SF7">
    <property type="entry name" value="ZN(II)2CYS6 TRANSCRIPTION FACTOR (EUROFUNG)"/>
    <property type="match status" value="1"/>
</dbReference>
<dbReference type="Pfam" id="PF00172">
    <property type="entry name" value="Zn_clus"/>
    <property type="match status" value="1"/>
</dbReference>
<dbReference type="SUPFAM" id="SSF57701">
    <property type="entry name" value="Zn2/Cys6 DNA-binding domain"/>
    <property type="match status" value="1"/>
</dbReference>